<dbReference type="EMBL" id="KV427620">
    <property type="protein sequence ID" value="KZT07144.1"/>
    <property type="molecule type" value="Genomic_DNA"/>
</dbReference>
<dbReference type="OrthoDB" id="2802122at2759"/>
<gene>
    <name evidence="2" type="ORF">LAESUDRAFT_713654</name>
</gene>
<dbReference type="InterPro" id="IPR032675">
    <property type="entry name" value="LRR_dom_sf"/>
</dbReference>
<dbReference type="Pfam" id="PF12937">
    <property type="entry name" value="F-box-like"/>
    <property type="match status" value="1"/>
</dbReference>
<dbReference type="Proteomes" id="UP000076871">
    <property type="component" value="Unassembled WGS sequence"/>
</dbReference>
<evidence type="ECO:0000313" key="2">
    <source>
        <dbReference type="EMBL" id="KZT07144.1"/>
    </source>
</evidence>
<proteinExistence type="predicted"/>
<accession>A0A165EIX1</accession>
<evidence type="ECO:0000313" key="3">
    <source>
        <dbReference type="Proteomes" id="UP000076871"/>
    </source>
</evidence>
<dbReference type="Gene3D" id="3.80.10.10">
    <property type="entry name" value="Ribonuclease Inhibitor"/>
    <property type="match status" value="1"/>
</dbReference>
<organism evidence="2 3">
    <name type="scientific">Laetiporus sulphureus 93-53</name>
    <dbReference type="NCBI Taxonomy" id="1314785"/>
    <lineage>
        <taxon>Eukaryota</taxon>
        <taxon>Fungi</taxon>
        <taxon>Dikarya</taxon>
        <taxon>Basidiomycota</taxon>
        <taxon>Agaricomycotina</taxon>
        <taxon>Agaricomycetes</taxon>
        <taxon>Polyporales</taxon>
        <taxon>Laetiporus</taxon>
    </lineage>
</organism>
<protein>
    <recommendedName>
        <fullName evidence="1">F-box domain-containing protein</fullName>
    </recommendedName>
</protein>
<reference evidence="2 3" key="1">
    <citation type="journal article" date="2016" name="Mol. Biol. Evol.">
        <title>Comparative Genomics of Early-Diverging Mushroom-Forming Fungi Provides Insights into the Origins of Lignocellulose Decay Capabilities.</title>
        <authorList>
            <person name="Nagy L.G."/>
            <person name="Riley R."/>
            <person name="Tritt A."/>
            <person name="Adam C."/>
            <person name="Daum C."/>
            <person name="Floudas D."/>
            <person name="Sun H."/>
            <person name="Yadav J.S."/>
            <person name="Pangilinan J."/>
            <person name="Larsson K.H."/>
            <person name="Matsuura K."/>
            <person name="Barry K."/>
            <person name="Labutti K."/>
            <person name="Kuo R."/>
            <person name="Ohm R.A."/>
            <person name="Bhattacharya S.S."/>
            <person name="Shirouzu T."/>
            <person name="Yoshinaga Y."/>
            <person name="Martin F.M."/>
            <person name="Grigoriev I.V."/>
            <person name="Hibbett D.S."/>
        </authorList>
    </citation>
    <scope>NUCLEOTIDE SEQUENCE [LARGE SCALE GENOMIC DNA]</scope>
    <source>
        <strain evidence="2 3">93-53</strain>
    </source>
</reference>
<dbReference type="InParanoid" id="A0A165EIX1"/>
<dbReference type="InterPro" id="IPR001810">
    <property type="entry name" value="F-box_dom"/>
</dbReference>
<evidence type="ECO:0000259" key="1">
    <source>
        <dbReference type="Pfam" id="PF12937"/>
    </source>
</evidence>
<dbReference type="GeneID" id="63824022"/>
<keyword evidence="3" id="KW-1185">Reference proteome</keyword>
<name>A0A165EIX1_9APHY</name>
<dbReference type="InterPro" id="IPR036047">
    <property type="entry name" value="F-box-like_dom_sf"/>
</dbReference>
<dbReference type="SUPFAM" id="SSF81383">
    <property type="entry name" value="F-box domain"/>
    <property type="match status" value="1"/>
</dbReference>
<dbReference type="RefSeq" id="XP_040764884.1">
    <property type="nucleotide sequence ID" value="XM_040906993.1"/>
</dbReference>
<dbReference type="STRING" id="1314785.A0A165EIX1"/>
<sequence>MLSESKLPPEICDHIIDYLWNDRRALAACNLVCRAWLPATRTHIFNRIRLPNKVTSARFRQLLAESPYIARHVRALSIRRSSRSAGLPLDYSEILQKLTSLRHLYVRCMAHTSDPYPAFVMETTLEPSLHSSFAMLETLHLRHLVFVGPDLPVLLCSCPRLSVLQMVDVRWMHDYDNDASFSIAPAQNIQIAELVLNEVTSNIIRFLGNGTLQLWLRRLETSISVEDLSMLLSRVHQDAERTLQHLIVSATKNSRSRDGTMLRDIPQLRDLRKLHLKKNIPRSRAEDASSWLTTILVAVEAIPLHFVQIDLELYGSADLVFFLDWHLVDAALAGLSRQGALVVLCIEEDNTTDDSRELMVVYLSNYLIASRTECRPIKVVLKDASAVEPKRIIYLDTLC</sequence>
<dbReference type="AlphaFoldDB" id="A0A165EIX1"/>
<dbReference type="SUPFAM" id="SSF52047">
    <property type="entry name" value="RNI-like"/>
    <property type="match status" value="1"/>
</dbReference>
<dbReference type="CDD" id="cd09917">
    <property type="entry name" value="F-box_SF"/>
    <property type="match status" value="1"/>
</dbReference>
<feature type="domain" description="F-box" evidence="1">
    <location>
        <begin position="6"/>
        <end position="40"/>
    </location>
</feature>